<keyword evidence="1" id="KW-0969">Cilium</keyword>
<dbReference type="Pfam" id="PF03646">
    <property type="entry name" value="FlaG"/>
    <property type="match status" value="1"/>
</dbReference>
<dbReference type="SUPFAM" id="SSF160214">
    <property type="entry name" value="FlaG-like"/>
    <property type="match status" value="1"/>
</dbReference>
<sequence length="98" mass="10811">MEIGRMDAVGELPAVSTAAPLTPQQRTEQRQLVQAVQAVNGAQIFGESTELTFAFDRYTKGPVMRLVDKETKEVIRQVPPEYVLRLAEDLGDYSSSGL</sequence>
<evidence type="ECO:0000313" key="2">
    <source>
        <dbReference type="Proteomes" id="UP000593892"/>
    </source>
</evidence>
<dbReference type="Proteomes" id="UP000593892">
    <property type="component" value="Chromosome"/>
</dbReference>
<dbReference type="Gene3D" id="3.30.160.170">
    <property type="entry name" value="FlaG-like"/>
    <property type="match status" value="1"/>
</dbReference>
<keyword evidence="1" id="KW-0282">Flagellum</keyword>
<proteinExistence type="predicted"/>
<protein>
    <submittedName>
        <fullName evidence="1">Flagellar protein FlaG</fullName>
    </submittedName>
</protein>
<keyword evidence="2" id="KW-1185">Reference proteome</keyword>
<dbReference type="AlphaFoldDB" id="A0A7S7SKL2"/>
<dbReference type="InterPro" id="IPR005186">
    <property type="entry name" value="FlaG"/>
</dbReference>
<dbReference type="KEGG" id="pfer:IRI77_31010"/>
<dbReference type="EMBL" id="CP063849">
    <property type="protein sequence ID" value="QOY87160.1"/>
    <property type="molecule type" value="Genomic_DNA"/>
</dbReference>
<evidence type="ECO:0000313" key="1">
    <source>
        <dbReference type="EMBL" id="QOY87160.1"/>
    </source>
</evidence>
<dbReference type="InterPro" id="IPR035924">
    <property type="entry name" value="FlaG-like_sf"/>
</dbReference>
<accession>A0A7S7SKL2</accession>
<organism evidence="1 2">
    <name type="scientific">Paludibaculum fermentans</name>
    <dbReference type="NCBI Taxonomy" id="1473598"/>
    <lineage>
        <taxon>Bacteria</taxon>
        <taxon>Pseudomonadati</taxon>
        <taxon>Acidobacteriota</taxon>
        <taxon>Terriglobia</taxon>
        <taxon>Bryobacterales</taxon>
        <taxon>Bryobacteraceae</taxon>
        <taxon>Paludibaculum</taxon>
    </lineage>
</organism>
<gene>
    <name evidence="1" type="ORF">IRI77_31010</name>
</gene>
<keyword evidence="1" id="KW-0966">Cell projection</keyword>
<dbReference type="RefSeq" id="WP_194448829.1">
    <property type="nucleotide sequence ID" value="NZ_CP063849.1"/>
</dbReference>
<name>A0A7S7SKL2_PALFE</name>
<reference evidence="1 2" key="1">
    <citation type="submission" date="2020-10" db="EMBL/GenBank/DDBJ databases">
        <title>Complete genome sequence of Paludibaculum fermentans P105T, a facultatively anaerobic acidobacterium capable of dissimilatory Fe(III) reduction.</title>
        <authorList>
            <person name="Dedysh S.N."/>
            <person name="Beletsky A.V."/>
            <person name="Kulichevskaya I.S."/>
            <person name="Mardanov A.V."/>
            <person name="Ravin N.V."/>
        </authorList>
    </citation>
    <scope>NUCLEOTIDE SEQUENCE [LARGE SCALE GENOMIC DNA]</scope>
    <source>
        <strain evidence="1 2">P105</strain>
    </source>
</reference>